<sequence>MVCLLLLIGCTISFAQTTDTTKTDVRISEVITEDEIIVKPVQNQDEEDEDDKYSSINGYFHPVYFNDSTGEKLTQRQIQAGVKDSFLRQNDFWYVNHKEEAKKSSGGDTYLGSISWLGPFLWVIIIGGFLIFIAWWYINNGQGSLFRRDPRAFGNESEAEDIPEDIFAINYAAAISKAMAAGDYRLAVRLMYLQVLANMHHRNIIKYKQDATNFDYLMQLHQTGYYPEFFKVTRHYEYAWYGLFPVNKQAFDAIKQDIDALNQKISYR</sequence>
<feature type="transmembrane region" description="Helical" evidence="1">
    <location>
        <begin position="120"/>
        <end position="138"/>
    </location>
</feature>
<dbReference type="RefSeq" id="WP_386098972.1">
    <property type="nucleotide sequence ID" value="NZ_JBHUOZ010000003.1"/>
</dbReference>
<reference evidence="4" key="1">
    <citation type="journal article" date="2019" name="Int. J. Syst. Evol. Microbiol.">
        <title>The Global Catalogue of Microorganisms (GCM) 10K type strain sequencing project: providing services to taxonomists for standard genome sequencing and annotation.</title>
        <authorList>
            <consortium name="The Broad Institute Genomics Platform"/>
            <consortium name="The Broad Institute Genome Sequencing Center for Infectious Disease"/>
            <person name="Wu L."/>
            <person name="Ma J."/>
        </authorList>
    </citation>
    <scope>NUCLEOTIDE SEQUENCE [LARGE SCALE GENOMIC DNA]</scope>
    <source>
        <strain evidence="4">KCTC 23299</strain>
    </source>
</reference>
<feature type="chain" id="PRO_5046598224" description="DUF4129 domain-containing protein" evidence="2">
    <location>
        <begin position="16"/>
        <end position="268"/>
    </location>
</feature>
<keyword evidence="2" id="KW-0732">Signal</keyword>
<protein>
    <recommendedName>
        <fullName evidence="5">DUF4129 domain-containing protein</fullName>
    </recommendedName>
</protein>
<evidence type="ECO:0000256" key="1">
    <source>
        <dbReference type="SAM" id="Phobius"/>
    </source>
</evidence>
<keyword evidence="1" id="KW-0472">Membrane</keyword>
<keyword evidence="1" id="KW-0812">Transmembrane</keyword>
<keyword evidence="4" id="KW-1185">Reference proteome</keyword>
<evidence type="ECO:0008006" key="5">
    <source>
        <dbReference type="Google" id="ProtNLM"/>
    </source>
</evidence>
<proteinExistence type="predicted"/>
<dbReference type="EMBL" id="JBHUOZ010000003">
    <property type="protein sequence ID" value="MFD2920502.1"/>
    <property type="molecule type" value="Genomic_DNA"/>
</dbReference>
<accession>A0ABW6A6W0</accession>
<feature type="signal peptide" evidence="2">
    <location>
        <begin position="1"/>
        <end position="15"/>
    </location>
</feature>
<keyword evidence="1" id="KW-1133">Transmembrane helix</keyword>
<name>A0ABW6A6W0_9BACT</name>
<organism evidence="3 4">
    <name type="scientific">Terrimonas rubra</name>
    <dbReference type="NCBI Taxonomy" id="1035890"/>
    <lineage>
        <taxon>Bacteria</taxon>
        <taxon>Pseudomonadati</taxon>
        <taxon>Bacteroidota</taxon>
        <taxon>Chitinophagia</taxon>
        <taxon>Chitinophagales</taxon>
        <taxon>Chitinophagaceae</taxon>
        <taxon>Terrimonas</taxon>
    </lineage>
</organism>
<gene>
    <name evidence="3" type="ORF">ACFS6H_12320</name>
</gene>
<evidence type="ECO:0000256" key="2">
    <source>
        <dbReference type="SAM" id="SignalP"/>
    </source>
</evidence>
<evidence type="ECO:0000313" key="4">
    <source>
        <dbReference type="Proteomes" id="UP001597511"/>
    </source>
</evidence>
<evidence type="ECO:0000313" key="3">
    <source>
        <dbReference type="EMBL" id="MFD2920502.1"/>
    </source>
</evidence>
<dbReference type="Proteomes" id="UP001597511">
    <property type="component" value="Unassembled WGS sequence"/>
</dbReference>
<comment type="caution">
    <text evidence="3">The sequence shown here is derived from an EMBL/GenBank/DDBJ whole genome shotgun (WGS) entry which is preliminary data.</text>
</comment>